<dbReference type="GO" id="GO:0030246">
    <property type="term" value="F:carbohydrate binding"/>
    <property type="evidence" value="ECO:0007669"/>
    <property type="project" value="InterPro"/>
</dbReference>
<dbReference type="InterPro" id="IPR011013">
    <property type="entry name" value="Gal_mutarotase_sf_dom"/>
</dbReference>
<dbReference type="RefSeq" id="WP_094723522.1">
    <property type="nucleotide sequence ID" value="NZ_MWWS01000009.1"/>
</dbReference>
<dbReference type="AlphaFoldDB" id="A0A261EP57"/>
<comment type="caution">
    <text evidence="1">The sequence shown here is derived from an EMBL/GenBank/DDBJ whole genome shotgun (WGS) entry which is preliminary data.</text>
</comment>
<dbReference type="Gene3D" id="2.70.98.10">
    <property type="match status" value="1"/>
</dbReference>
<dbReference type="SUPFAM" id="SSF74650">
    <property type="entry name" value="Galactose mutarotase-like"/>
    <property type="match status" value="1"/>
</dbReference>
<dbReference type="PANTHER" id="PTHR10091:SF0">
    <property type="entry name" value="GALACTOSE MUTAROTASE"/>
    <property type="match status" value="1"/>
</dbReference>
<gene>
    <name evidence="1" type="ORF">BOCO_1335</name>
</gene>
<dbReference type="Proteomes" id="UP000216004">
    <property type="component" value="Unassembled WGS sequence"/>
</dbReference>
<dbReference type="OrthoDB" id="4739604at2"/>
<organism evidence="1 2">
    <name type="scientific">Bombiscardovia coagulans</name>
    <dbReference type="NCBI Taxonomy" id="686666"/>
    <lineage>
        <taxon>Bacteria</taxon>
        <taxon>Bacillati</taxon>
        <taxon>Actinomycetota</taxon>
        <taxon>Actinomycetes</taxon>
        <taxon>Bifidobacteriales</taxon>
        <taxon>Bifidobacteriaceae</taxon>
        <taxon>Bombiscardovia</taxon>
    </lineage>
</organism>
<evidence type="ECO:0000313" key="1">
    <source>
        <dbReference type="EMBL" id="OZG48639.1"/>
    </source>
</evidence>
<dbReference type="Pfam" id="PF01263">
    <property type="entry name" value="Aldose_epim"/>
    <property type="match status" value="1"/>
</dbReference>
<proteinExistence type="predicted"/>
<dbReference type="InterPro" id="IPR037480">
    <property type="entry name" value="YihR-like"/>
</dbReference>
<keyword evidence="2" id="KW-1185">Reference proteome</keyword>
<protein>
    <submittedName>
        <fullName evidence="1">Aldose epimerase</fullName>
    </submittedName>
</protein>
<dbReference type="InterPro" id="IPR008183">
    <property type="entry name" value="Aldose_1/G6P_1-epimerase"/>
</dbReference>
<dbReference type="GO" id="GO:0006006">
    <property type="term" value="P:glucose metabolic process"/>
    <property type="evidence" value="ECO:0007669"/>
    <property type="project" value="TreeGrafter"/>
</dbReference>
<evidence type="ECO:0000313" key="2">
    <source>
        <dbReference type="Proteomes" id="UP000216004"/>
    </source>
</evidence>
<dbReference type="GO" id="GO:0033499">
    <property type="term" value="P:galactose catabolic process via UDP-galactose, Leloir pathway"/>
    <property type="evidence" value="ECO:0007669"/>
    <property type="project" value="TreeGrafter"/>
</dbReference>
<sequence length="323" mass="35917">MSNAATTRVPRTGQQYSIHSGDYQAVITELGAGLRSLQFQGTDILASYDPDEPVPCSNGSVLVPFPNRIEDAEYRFDGQTYRMPIDEHERNTAIHGFGYRYYWQLVSLTESSVTLSWRVPALAAYPFDVSVSVTYSLSQEGLRMKVQAQNHDTKKAPWAFGIHPWLANGFNHRGDEIQEDNGQCTLQIPCKTHVRVNERLLPVGEEPAAHQYDLRTGISLKGQSFDDAWCDPERDERGYSTAIFSRPDGIRISLWADDTINAWQVCTGTGFDASFRPAGVAVEPMTAYANAFRSGKNLVALEPGQSYSSVVGYHVEDISTIGH</sequence>
<dbReference type="GO" id="GO:0004034">
    <property type="term" value="F:aldose 1-epimerase activity"/>
    <property type="evidence" value="ECO:0007669"/>
    <property type="project" value="TreeGrafter"/>
</dbReference>
<accession>A0A261EP57</accession>
<dbReference type="PANTHER" id="PTHR10091">
    <property type="entry name" value="ALDOSE-1-EPIMERASE"/>
    <property type="match status" value="1"/>
</dbReference>
<dbReference type="EMBL" id="MWWS01000009">
    <property type="protein sequence ID" value="OZG48639.1"/>
    <property type="molecule type" value="Genomic_DNA"/>
</dbReference>
<dbReference type="CDD" id="cd09022">
    <property type="entry name" value="Aldose_epim_Ec_YihR"/>
    <property type="match status" value="1"/>
</dbReference>
<dbReference type="InterPro" id="IPR014718">
    <property type="entry name" value="GH-type_carb-bd"/>
</dbReference>
<reference evidence="1 2" key="1">
    <citation type="journal article" date="2017" name="BMC Genomics">
        <title>Comparative genomic and phylogenomic analyses of the Bifidobacteriaceae family.</title>
        <authorList>
            <person name="Lugli G.A."/>
            <person name="Milani C."/>
            <person name="Turroni F."/>
            <person name="Duranti S."/>
            <person name="Mancabelli L."/>
            <person name="Mangifesta M."/>
            <person name="Ferrario C."/>
            <person name="Modesto M."/>
            <person name="Mattarelli P."/>
            <person name="Jiri K."/>
            <person name="van Sinderen D."/>
            <person name="Ventura M."/>
        </authorList>
    </citation>
    <scope>NUCLEOTIDE SEQUENCE [LARGE SCALE GENOMIC DNA]</scope>
    <source>
        <strain evidence="1 2">DSM 22924</strain>
    </source>
</reference>
<name>A0A261EP57_9BIFI</name>